<organism evidence="7 8">
    <name type="scientific">Oceaniradius stylonematis</name>
    <dbReference type="NCBI Taxonomy" id="2184161"/>
    <lineage>
        <taxon>Bacteria</taxon>
        <taxon>Pseudomonadati</taxon>
        <taxon>Pseudomonadota</taxon>
        <taxon>Alphaproteobacteria</taxon>
        <taxon>Hyphomicrobiales</taxon>
        <taxon>Ahrensiaceae</taxon>
        <taxon>Oceaniradius</taxon>
    </lineage>
</organism>
<feature type="active site" evidence="4">
    <location>
        <position position="37"/>
    </location>
</feature>
<protein>
    <recommendedName>
        <fullName evidence="4">Peptide methionine sulfoxide reductase MsrA</fullName>
        <shortName evidence="4">Protein-methionine-S-oxide reductase</shortName>
        <ecNumber evidence="4">1.8.4.11</ecNumber>
    </recommendedName>
    <alternativeName>
        <fullName evidence="4">Peptide-methionine (S)-S-oxide reductase</fullName>
        <shortName evidence="4">Peptide Met(O) reductase</shortName>
    </alternativeName>
</protein>
<comment type="function">
    <text evidence="4">Has an important function as a repair enzyme for proteins that have been inactivated by oxidation. Catalyzes the reversible oxidation-reduction of methionine sulfoxide in proteins to methionine.</text>
</comment>
<evidence type="ECO:0000259" key="6">
    <source>
        <dbReference type="Pfam" id="PF01625"/>
    </source>
</evidence>
<keyword evidence="1 4" id="KW-0560">Oxidoreductase</keyword>
<dbReference type="EMBL" id="QFWV02000004">
    <property type="protein sequence ID" value="RKF07379.1"/>
    <property type="molecule type" value="Genomic_DNA"/>
</dbReference>
<evidence type="ECO:0000256" key="4">
    <source>
        <dbReference type="HAMAP-Rule" id="MF_01401"/>
    </source>
</evidence>
<evidence type="ECO:0000256" key="2">
    <source>
        <dbReference type="ARBA" id="ARBA00047806"/>
    </source>
</evidence>
<evidence type="ECO:0000256" key="1">
    <source>
        <dbReference type="ARBA" id="ARBA00023002"/>
    </source>
</evidence>
<dbReference type="InterPro" id="IPR002569">
    <property type="entry name" value="Met_Sox_Rdtase_MsrA_dom"/>
</dbReference>
<keyword evidence="5" id="KW-0732">Signal</keyword>
<comment type="caution">
    <text evidence="7">The sequence shown here is derived from an EMBL/GenBank/DDBJ whole genome shotgun (WGS) entry which is preliminary data.</text>
</comment>
<dbReference type="GO" id="GO:0008113">
    <property type="term" value="F:peptide-methionine (S)-S-oxide reductase activity"/>
    <property type="evidence" value="ECO:0007669"/>
    <property type="project" value="UniProtKB-UniRule"/>
</dbReference>
<dbReference type="SUPFAM" id="SSF55068">
    <property type="entry name" value="Peptide methionine sulfoxide reductase"/>
    <property type="match status" value="1"/>
</dbReference>
<reference evidence="7 8" key="1">
    <citation type="journal article" date="2018" name="Int. J. Syst. Bacteriol.">
        <title>Oceaniradius stylonemae gen. nov., sp. nov., isolated from a red alga, Stylonema cornu-cervi.</title>
        <authorList>
            <person name="Jeong S."/>
        </authorList>
    </citation>
    <scope>NUCLEOTIDE SEQUENCE [LARGE SCALE GENOMIC DNA]</scope>
    <source>
        <strain evidence="7 8">StC1</strain>
    </source>
</reference>
<feature type="signal peptide" evidence="5">
    <location>
        <begin position="1"/>
        <end position="26"/>
    </location>
</feature>
<evidence type="ECO:0000313" key="7">
    <source>
        <dbReference type="EMBL" id="RKF07379.1"/>
    </source>
</evidence>
<keyword evidence="8" id="KW-1185">Reference proteome</keyword>
<dbReference type="PANTHER" id="PTHR43774:SF1">
    <property type="entry name" value="PEPTIDE METHIONINE SULFOXIDE REDUCTASE MSRA 2"/>
    <property type="match status" value="1"/>
</dbReference>
<feature type="domain" description="Peptide methionine sulphoxide reductase MsrA" evidence="6">
    <location>
        <begin position="31"/>
        <end position="173"/>
    </location>
</feature>
<dbReference type="Pfam" id="PF01625">
    <property type="entry name" value="PMSR"/>
    <property type="match status" value="1"/>
</dbReference>
<feature type="chain" id="PRO_5018684460" description="Peptide methionine sulfoxide reductase MsrA" evidence="5">
    <location>
        <begin position="27"/>
        <end position="216"/>
    </location>
</feature>
<comment type="catalytic activity">
    <reaction evidence="3 4">
        <text>[thioredoxin]-disulfide + L-methionine + H2O = L-methionine (S)-S-oxide + [thioredoxin]-dithiol</text>
        <dbReference type="Rhea" id="RHEA:19993"/>
        <dbReference type="Rhea" id="RHEA-COMP:10698"/>
        <dbReference type="Rhea" id="RHEA-COMP:10700"/>
        <dbReference type="ChEBI" id="CHEBI:15377"/>
        <dbReference type="ChEBI" id="CHEBI:29950"/>
        <dbReference type="ChEBI" id="CHEBI:50058"/>
        <dbReference type="ChEBI" id="CHEBI:57844"/>
        <dbReference type="ChEBI" id="CHEBI:58772"/>
        <dbReference type="EC" id="1.8.4.11"/>
    </reaction>
</comment>
<accession>A0A3A8AEA8</accession>
<evidence type="ECO:0000256" key="3">
    <source>
        <dbReference type="ARBA" id="ARBA00048782"/>
    </source>
</evidence>
<dbReference type="Gene3D" id="3.30.1060.10">
    <property type="entry name" value="Peptide methionine sulphoxide reductase MsrA"/>
    <property type="match status" value="1"/>
</dbReference>
<dbReference type="HAMAP" id="MF_01401">
    <property type="entry name" value="MsrA"/>
    <property type="match status" value="1"/>
</dbReference>
<proteinExistence type="inferred from homology"/>
<dbReference type="InterPro" id="IPR036509">
    <property type="entry name" value="Met_Sox_Rdtase_MsrA_sf"/>
</dbReference>
<comment type="similarity">
    <text evidence="4">Belongs to the MsrA Met sulfoxide reductase family.</text>
</comment>
<evidence type="ECO:0000256" key="5">
    <source>
        <dbReference type="SAM" id="SignalP"/>
    </source>
</evidence>
<dbReference type="GO" id="GO:0033744">
    <property type="term" value="F:L-methionine:thioredoxin-disulfide S-oxidoreductase activity"/>
    <property type="evidence" value="ECO:0007669"/>
    <property type="project" value="RHEA"/>
</dbReference>
<gene>
    <name evidence="4 7" type="primary">msrA</name>
    <name evidence="7" type="ORF">DEM25_006075</name>
</gene>
<dbReference type="EC" id="1.8.4.11" evidence="4"/>
<comment type="catalytic activity">
    <reaction evidence="2 4">
        <text>L-methionyl-[protein] + [thioredoxin]-disulfide + H2O = L-methionyl-(S)-S-oxide-[protein] + [thioredoxin]-dithiol</text>
        <dbReference type="Rhea" id="RHEA:14217"/>
        <dbReference type="Rhea" id="RHEA-COMP:10698"/>
        <dbReference type="Rhea" id="RHEA-COMP:10700"/>
        <dbReference type="Rhea" id="RHEA-COMP:12313"/>
        <dbReference type="Rhea" id="RHEA-COMP:12315"/>
        <dbReference type="ChEBI" id="CHEBI:15377"/>
        <dbReference type="ChEBI" id="CHEBI:16044"/>
        <dbReference type="ChEBI" id="CHEBI:29950"/>
        <dbReference type="ChEBI" id="CHEBI:44120"/>
        <dbReference type="ChEBI" id="CHEBI:50058"/>
        <dbReference type="EC" id="1.8.4.11"/>
    </reaction>
</comment>
<dbReference type="OrthoDB" id="4174719at2"/>
<dbReference type="RefSeq" id="WP_109768928.1">
    <property type="nucleotide sequence ID" value="NZ_QFWV02000004.1"/>
</dbReference>
<dbReference type="PANTHER" id="PTHR43774">
    <property type="entry name" value="PEPTIDE METHIONINE SULFOXIDE REDUCTASE"/>
    <property type="match status" value="1"/>
</dbReference>
<dbReference type="NCBIfam" id="TIGR00401">
    <property type="entry name" value="msrA"/>
    <property type="match status" value="1"/>
</dbReference>
<dbReference type="Proteomes" id="UP000246132">
    <property type="component" value="Unassembled WGS sequence"/>
</dbReference>
<sequence length="216" mass="23710">MPKKVIHATFLAAALAIGAMTGAAQAETRSLIVAGGCFWCVESDFDHVAGVVGTTSGYAGGEMQNPTYRNHGRHREVVKIDYDSSVTDYKTLIEIFLRTVDPLDAGGQFCDRGRSYETAIHAATDAEKMAALEAVNAASQALGQEVVIPVEGPVTFWRAEDYHQDYYLSQERQLTRFGYVTRAEAYKGYRKGCGRDARVRQIWGAEAYRGVDKPAT</sequence>
<evidence type="ECO:0000313" key="8">
    <source>
        <dbReference type="Proteomes" id="UP000246132"/>
    </source>
</evidence>
<dbReference type="AlphaFoldDB" id="A0A3A8AEA8"/>
<name>A0A3A8AEA8_9HYPH</name>